<comment type="similarity">
    <text evidence="1">Belongs to the cycloisomerase 2 family.</text>
</comment>
<dbReference type="InterPro" id="IPR011048">
    <property type="entry name" value="Haem_d1_sf"/>
</dbReference>
<dbReference type="GO" id="GO:0017057">
    <property type="term" value="F:6-phosphogluconolactonase activity"/>
    <property type="evidence" value="ECO:0007669"/>
    <property type="project" value="TreeGrafter"/>
</dbReference>
<evidence type="ECO:0000256" key="1">
    <source>
        <dbReference type="ARBA" id="ARBA00005564"/>
    </source>
</evidence>
<dbReference type="RefSeq" id="WP_203952033.1">
    <property type="nucleotide sequence ID" value="NZ_BOOO01000007.1"/>
</dbReference>
<dbReference type="Gene3D" id="2.130.10.10">
    <property type="entry name" value="YVTN repeat-like/Quinoprotein amine dehydrogenase"/>
    <property type="match status" value="1"/>
</dbReference>
<feature type="compositionally biased region" description="Basic and acidic residues" evidence="2">
    <location>
        <begin position="152"/>
        <end position="163"/>
    </location>
</feature>
<dbReference type="SUPFAM" id="SSF51004">
    <property type="entry name" value="C-terminal (heme d1) domain of cytochrome cd1-nitrite reductase"/>
    <property type="match status" value="1"/>
</dbReference>
<name>A0A8J3X5Q1_9ACTN</name>
<reference evidence="3 4" key="1">
    <citation type="submission" date="2021-01" db="EMBL/GenBank/DDBJ databases">
        <title>Whole genome shotgun sequence of Planotetraspora mira NBRC 15435.</title>
        <authorList>
            <person name="Komaki H."/>
            <person name="Tamura T."/>
        </authorList>
    </citation>
    <scope>NUCLEOTIDE SEQUENCE [LARGE SCALE GENOMIC DNA]</scope>
    <source>
        <strain evidence="3 4">NBRC 15435</strain>
    </source>
</reference>
<dbReference type="Pfam" id="PF10282">
    <property type="entry name" value="Lactonase"/>
    <property type="match status" value="1"/>
</dbReference>
<gene>
    <name evidence="3" type="ORF">Pmi06nite_14060</name>
</gene>
<accession>A0A8J3X5Q1</accession>
<sequence length="345" mass="36484">MTRPLPDAIGHAELRDLVIGGYTPDTGGSGPGLTRVRVDAAGRMEAVARTVVPGPSFVTAHPRLPLLYAVLEQEAGGVAVFSDDPDDPDDSDGPRLLAEHSSGGSFPCHVAADPAGAWLAVANYGDGTVAVFRLAADGMPEPEPLLFPNEGHGPDPERQEGPHAHQAVFGPDGVLHVSDLGTDEIRRFLPDMTPHPDGPVRLTPGTGPRHFLHHEGHWYVAGELDGMVGVYDGDWREVARVPASESGIRDHPSHIAVSEDGRHLYVANRGPDTVTTFAFDGALPVRVAEVPGGGVWPRHFALDGDRLYVANQRSDAIAVLTLEDGIPTPTGTTLEAGSPSCVLMR</sequence>
<dbReference type="EMBL" id="BOOO01000007">
    <property type="protein sequence ID" value="GII27964.1"/>
    <property type="molecule type" value="Genomic_DNA"/>
</dbReference>
<feature type="region of interest" description="Disordered" evidence="2">
    <location>
        <begin position="79"/>
        <end position="100"/>
    </location>
</feature>
<dbReference type="Proteomes" id="UP000650628">
    <property type="component" value="Unassembled WGS sequence"/>
</dbReference>
<evidence type="ECO:0000256" key="2">
    <source>
        <dbReference type="SAM" id="MobiDB-lite"/>
    </source>
</evidence>
<organism evidence="3 4">
    <name type="scientific">Planotetraspora mira</name>
    <dbReference type="NCBI Taxonomy" id="58121"/>
    <lineage>
        <taxon>Bacteria</taxon>
        <taxon>Bacillati</taxon>
        <taxon>Actinomycetota</taxon>
        <taxon>Actinomycetes</taxon>
        <taxon>Streptosporangiales</taxon>
        <taxon>Streptosporangiaceae</taxon>
        <taxon>Planotetraspora</taxon>
    </lineage>
</organism>
<evidence type="ECO:0008006" key="5">
    <source>
        <dbReference type="Google" id="ProtNLM"/>
    </source>
</evidence>
<proteinExistence type="inferred from homology"/>
<protein>
    <recommendedName>
        <fullName evidence="5">Lactonase family protein</fullName>
    </recommendedName>
</protein>
<dbReference type="PANTHER" id="PTHR30344:SF1">
    <property type="entry name" value="6-PHOSPHOGLUCONOLACTONASE"/>
    <property type="match status" value="1"/>
</dbReference>
<dbReference type="PANTHER" id="PTHR30344">
    <property type="entry name" value="6-PHOSPHOGLUCONOLACTONASE-RELATED"/>
    <property type="match status" value="1"/>
</dbReference>
<dbReference type="AlphaFoldDB" id="A0A8J3X5Q1"/>
<dbReference type="InterPro" id="IPR015943">
    <property type="entry name" value="WD40/YVTN_repeat-like_dom_sf"/>
</dbReference>
<dbReference type="InterPro" id="IPR019405">
    <property type="entry name" value="Lactonase_7-beta_prop"/>
</dbReference>
<feature type="region of interest" description="Disordered" evidence="2">
    <location>
        <begin position="145"/>
        <end position="167"/>
    </location>
</feature>
<comment type="caution">
    <text evidence="3">The sequence shown here is derived from an EMBL/GenBank/DDBJ whole genome shotgun (WGS) entry which is preliminary data.</text>
</comment>
<evidence type="ECO:0000313" key="3">
    <source>
        <dbReference type="EMBL" id="GII27964.1"/>
    </source>
</evidence>
<dbReference type="InterPro" id="IPR050282">
    <property type="entry name" value="Cycloisomerase_2"/>
</dbReference>
<keyword evidence="4" id="KW-1185">Reference proteome</keyword>
<evidence type="ECO:0000313" key="4">
    <source>
        <dbReference type="Proteomes" id="UP000650628"/>
    </source>
</evidence>